<dbReference type="InterPro" id="IPR018244">
    <property type="entry name" value="Allrgn_V5/Tpx1_CS"/>
</dbReference>
<organism evidence="7 8">
    <name type="scientific">Dendroctonus ponderosae</name>
    <name type="common">Mountain pine beetle</name>
    <dbReference type="NCBI Taxonomy" id="77166"/>
    <lineage>
        <taxon>Eukaryota</taxon>
        <taxon>Metazoa</taxon>
        <taxon>Ecdysozoa</taxon>
        <taxon>Arthropoda</taxon>
        <taxon>Hexapoda</taxon>
        <taxon>Insecta</taxon>
        <taxon>Pterygota</taxon>
        <taxon>Neoptera</taxon>
        <taxon>Endopterygota</taxon>
        <taxon>Coleoptera</taxon>
        <taxon>Polyphaga</taxon>
        <taxon>Cucujiformia</taxon>
        <taxon>Curculionidae</taxon>
        <taxon>Scolytinae</taxon>
        <taxon>Dendroctonus</taxon>
    </lineage>
</organism>
<keyword evidence="4" id="KW-1133">Transmembrane helix</keyword>
<protein>
    <recommendedName>
        <fullName evidence="6">SCP domain-containing protein</fullName>
    </recommendedName>
</protein>
<dbReference type="STRING" id="77166.U4UDU5"/>
<evidence type="ECO:0000256" key="2">
    <source>
        <dbReference type="ARBA" id="ARBA00022525"/>
    </source>
</evidence>
<evidence type="ECO:0000313" key="8">
    <source>
        <dbReference type="Proteomes" id="UP000030742"/>
    </source>
</evidence>
<gene>
    <name evidence="7" type="ORF">D910_08563</name>
</gene>
<dbReference type="PROSITE" id="PS01009">
    <property type="entry name" value="CRISP_1"/>
    <property type="match status" value="1"/>
</dbReference>
<comment type="similarity">
    <text evidence="3">Belongs to the menorin family.</text>
</comment>
<keyword evidence="2" id="KW-0964">Secreted</keyword>
<dbReference type="InterPro" id="IPR035940">
    <property type="entry name" value="CAP_sf"/>
</dbReference>
<dbReference type="PROSITE" id="PS01010">
    <property type="entry name" value="CRISP_2"/>
    <property type="match status" value="1"/>
</dbReference>
<comment type="subcellular location">
    <subcellularLocation>
        <location evidence="1">Secreted</location>
    </subcellularLocation>
</comment>
<name>U4UDU5_DENPD</name>
<dbReference type="PANTHER" id="PTHR21184:SF6">
    <property type="entry name" value="CONSERVED PLASMA MEMBRANE PROTEIN"/>
    <property type="match status" value="1"/>
</dbReference>
<dbReference type="GO" id="GO:0005615">
    <property type="term" value="C:extracellular space"/>
    <property type="evidence" value="ECO:0007669"/>
    <property type="project" value="TreeGrafter"/>
</dbReference>
<keyword evidence="4" id="KW-0472">Membrane</keyword>
<sequence length="602" mass="67562">MLKLISALCLIRVLGVGSWQNFYCQLSCDSFNASETHTVCKRQQQKCGPDPKCGPDFAVLELSNDDRQYIMDIHNYLRNKVAIGHEKRGFQPRAANMLVMVGVYRVKNFKLNKEFQNYNRELEFLAQCWANACNGNPLVHDRCRRTAQYVHVGQNLGYINSTDPKINKIKAIKDLILLWYDEVALFDSSWINDTQIRSPDLVVGHYTQLVWANSMEIGCAISYYTHTVQNRIWHQLILVCNYGPGGNYLGNPVYEAGANFTMANFRYFIGLIMMATAARSINGTMEDFFPDIKQNLTKITWAHAVNNQTYLDATLKNGKFILNNYQIKISQLMRKFTRQDINMIEADIVLGTLINGKTDPIPIMGHPPQNTSDLSLEGFLAQVQSFDSTSNSSKKGIKLDFKTIEVLEASKNIVRSVADKDDDLPIWINADILAGPVNASTKPVNASRFLDVAKSFPKSILSLGWTTAYDSNSNGSYESSQIQEMIDVIRSHNITQEITFPVRAGLAARSLEQLTNLTESIEKSTLTIWSSDGDNVSVEDLRLLISKIGLNRTYIDVPSDLLEQLRLDDLPNSSPSRSVVGAAVWMPVLLVLAGIFQSLSLI</sequence>
<dbReference type="PRINTS" id="PR00837">
    <property type="entry name" value="V5TPXLIKE"/>
</dbReference>
<proteinExistence type="inferred from homology"/>
<dbReference type="Proteomes" id="UP000030742">
    <property type="component" value="Unassembled WGS sequence"/>
</dbReference>
<dbReference type="CDD" id="cd05380">
    <property type="entry name" value="CAP_euk"/>
    <property type="match status" value="1"/>
</dbReference>
<accession>U4UDU5</accession>
<evidence type="ECO:0000313" key="7">
    <source>
        <dbReference type="EMBL" id="ERL91227.1"/>
    </source>
</evidence>
<evidence type="ECO:0000256" key="1">
    <source>
        <dbReference type="ARBA" id="ARBA00004613"/>
    </source>
</evidence>
<dbReference type="EMBL" id="KB632278">
    <property type="protein sequence ID" value="ERL91227.1"/>
    <property type="molecule type" value="Genomic_DNA"/>
</dbReference>
<feature type="transmembrane region" description="Helical" evidence="4">
    <location>
        <begin position="579"/>
        <end position="599"/>
    </location>
</feature>
<keyword evidence="5" id="KW-0732">Signal</keyword>
<evidence type="ECO:0000256" key="5">
    <source>
        <dbReference type="SAM" id="SignalP"/>
    </source>
</evidence>
<evidence type="ECO:0000256" key="3">
    <source>
        <dbReference type="ARBA" id="ARBA00044953"/>
    </source>
</evidence>
<reference evidence="7 8" key="1">
    <citation type="journal article" date="2013" name="Genome Biol.">
        <title>Draft genome of the mountain pine beetle, Dendroctonus ponderosae Hopkins, a major forest pest.</title>
        <authorList>
            <person name="Keeling C.I."/>
            <person name="Yuen M.M."/>
            <person name="Liao N.Y."/>
            <person name="Docking T.R."/>
            <person name="Chan S.K."/>
            <person name="Taylor G.A."/>
            <person name="Palmquist D.L."/>
            <person name="Jackman S.D."/>
            <person name="Nguyen A."/>
            <person name="Li M."/>
            <person name="Henderson H."/>
            <person name="Janes J.K."/>
            <person name="Zhao Y."/>
            <person name="Pandoh P."/>
            <person name="Moore R."/>
            <person name="Sperling F.A."/>
            <person name="Huber D.P."/>
            <person name="Birol I."/>
            <person name="Jones S.J."/>
            <person name="Bohlmann J."/>
        </authorList>
    </citation>
    <scope>NUCLEOTIDE SEQUENCE</scope>
</reference>
<dbReference type="OrthoDB" id="413402at2759"/>
<keyword evidence="4" id="KW-0812">Transmembrane</keyword>
<dbReference type="Gene3D" id="3.40.33.10">
    <property type="entry name" value="CAP"/>
    <property type="match status" value="1"/>
</dbReference>
<dbReference type="SMART" id="SM00198">
    <property type="entry name" value="SCP"/>
    <property type="match status" value="1"/>
</dbReference>
<dbReference type="SUPFAM" id="SSF55797">
    <property type="entry name" value="PR-1-like"/>
    <property type="match status" value="1"/>
</dbReference>
<dbReference type="InterPro" id="IPR014044">
    <property type="entry name" value="CAP_dom"/>
</dbReference>
<feature type="domain" description="SCP" evidence="6">
    <location>
        <begin position="65"/>
        <end position="250"/>
    </location>
</feature>
<dbReference type="AlphaFoldDB" id="U4UDU5"/>
<feature type="chain" id="PRO_5004656094" description="SCP domain-containing protein" evidence="5">
    <location>
        <begin position="19"/>
        <end position="602"/>
    </location>
</feature>
<feature type="signal peptide" evidence="5">
    <location>
        <begin position="1"/>
        <end position="18"/>
    </location>
</feature>
<dbReference type="InterPro" id="IPR019356">
    <property type="entry name" value="Menorin_dom"/>
</dbReference>
<evidence type="ECO:0000256" key="4">
    <source>
        <dbReference type="SAM" id="Phobius"/>
    </source>
</evidence>
<dbReference type="InterPro" id="IPR001283">
    <property type="entry name" value="CRISP-related"/>
</dbReference>
<dbReference type="PANTHER" id="PTHR21184">
    <property type="entry name" value="MENORIN (DENDRITIC BRANCHING PROTEIN)"/>
    <property type="match status" value="1"/>
</dbReference>
<dbReference type="Pfam" id="PF00188">
    <property type="entry name" value="CAP"/>
    <property type="match status" value="1"/>
</dbReference>
<evidence type="ECO:0000259" key="6">
    <source>
        <dbReference type="SMART" id="SM00198"/>
    </source>
</evidence>
<dbReference type="Pfam" id="PF10223">
    <property type="entry name" value="Menorin_N"/>
    <property type="match status" value="1"/>
</dbReference>